<dbReference type="Proteomes" id="UP000257607">
    <property type="component" value="Chromosome"/>
</dbReference>
<sequence>MISVLRFSAKLWQQNHRGLLNKEHLLALDGLPVSKADDGDYQIDEYTTVDGQKWMLYPIFKEDCVNDISLFDEID</sequence>
<protein>
    <submittedName>
        <fullName evidence="1">Uncharacterized protein</fullName>
    </submittedName>
</protein>
<name>A0A385ACN6_LATCU</name>
<accession>A0A385ACN6</accession>
<organism evidence="1 2">
    <name type="scientific">Latilactobacillus curvatus</name>
    <name type="common">Lactobacillus curvatus</name>
    <dbReference type="NCBI Taxonomy" id="28038"/>
    <lineage>
        <taxon>Bacteria</taxon>
        <taxon>Bacillati</taxon>
        <taxon>Bacillota</taxon>
        <taxon>Bacilli</taxon>
        <taxon>Lactobacillales</taxon>
        <taxon>Lactobacillaceae</taxon>
        <taxon>Latilactobacillus</taxon>
    </lineage>
</organism>
<reference evidence="1 2" key="1">
    <citation type="submission" date="2018-07" db="EMBL/GenBank/DDBJ databases">
        <title>Lactobacillus curvatus genome sequence.</title>
        <authorList>
            <person name="Prechtl R."/>
        </authorList>
    </citation>
    <scope>NUCLEOTIDE SEQUENCE [LARGE SCALE GENOMIC DNA]</scope>
    <source>
        <strain evidence="1 2">TMW 1.1928</strain>
    </source>
</reference>
<gene>
    <name evidence="1" type="ORF">DT351_03275</name>
</gene>
<evidence type="ECO:0000313" key="2">
    <source>
        <dbReference type="Proteomes" id="UP000257607"/>
    </source>
</evidence>
<proteinExistence type="predicted"/>
<dbReference type="AlphaFoldDB" id="A0A385ACN6"/>
<dbReference type="EMBL" id="CP031003">
    <property type="protein sequence ID" value="AXN35432.1"/>
    <property type="molecule type" value="Genomic_DNA"/>
</dbReference>
<evidence type="ECO:0000313" key="1">
    <source>
        <dbReference type="EMBL" id="AXN35432.1"/>
    </source>
</evidence>